<evidence type="ECO:0000256" key="2">
    <source>
        <dbReference type="ARBA" id="ARBA00022448"/>
    </source>
</evidence>
<feature type="transmembrane region" description="Helical" evidence="7">
    <location>
        <begin position="261"/>
        <end position="287"/>
    </location>
</feature>
<keyword evidence="4 7" id="KW-0812">Transmembrane</keyword>
<comment type="subcellular location">
    <subcellularLocation>
        <location evidence="1">Cell membrane</location>
        <topology evidence="1">Multi-pass membrane protein</topology>
    </subcellularLocation>
</comment>
<feature type="transmembrane region" description="Helical" evidence="7">
    <location>
        <begin position="50"/>
        <end position="73"/>
    </location>
</feature>
<dbReference type="AlphaFoldDB" id="A0AAE9YN67"/>
<feature type="transmembrane region" description="Helical" evidence="7">
    <location>
        <begin position="17"/>
        <end position="38"/>
    </location>
</feature>
<reference evidence="8 9" key="1">
    <citation type="journal article" date="2015" name="Genome Announc.">
        <title>Draft Genome Sequences of Marine Isolates of Thalassomonas viridans and Thalassomonas actiniarum.</title>
        <authorList>
            <person name="Olonade I."/>
            <person name="van Zyl L.J."/>
            <person name="Trindade M."/>
        </authorList>
    </citation>
    <scope>NUCLEOTIDE SEQUENCE [LARGE SCALE GENOMIC DNA]</scope>
    <source>
        <strain evidence="8 9">A5K-106</strain>
    </source>
</reference>
<dbReference type="KEGG" id="tact:SG35_017770"/>
<evidence type="ECO:0000313" key="9">
    <source>
        <dbReference type="Proteomes" id="UP000032568"/>
    </source>
</evidence>
<dbReference type="RefSeq" id="WP_044833918.1">
    <property type="nucleotide sequence ID" value="NZ_CP059735.1"/>
</dbReference>
<evidence type="ECO:0000256" key="4">
    <source>
        <dbReference type="ARBA" id="ARBA00022692"/>
    </source>
</evidence>
<dbReference type="GO" id="GO:0005886">
    <property type="term" value="C:plasma membrane"/>
    <property type="evidence" value="ECO:0007669"/>
    <property type="project" value="UniProtKB-SubCell"/>
</dbReference>
<evidence type="ECO:0000256" key="1">
    <source>
        <dbReference type="ARBA" id="ARBA00004651"/>
    </source>
</evidence>
<dbReference type="InterPro" id="IPR052031">
    <property type="entry name" value="Membrane_Transporter-Flippase"/>
</dbReference>
<feature type="transmembrane region" description="Helical" evidence="7">
    <location>
        <begin position="182"/>
        <end position="202"/>
    </location>
</feature>
<dbReference type="GO" id="GO:0015297">
    <property type="term" value="F:antiporter activity"/>
    <property type="evidence" value="ECO:0007669"/>
    <property type="project" value="InterPro"/>
</dbReference>
<organism evidence="8 9">
    <name type="scientific">Thalassomonas actiniarum</name>
    <dbReference type="NCBI Taxonomy" id="485447"/>
    <lineage>
        <taxon>Bacteria</taxon>
        <taxon>Pseudomonadati</taxon>
        <taxon>Pseudomonadota</taxon>
        <taxon>Gammaproteobacteria</taxon>
        <taxon>Alteromonadales</taxon>
        <taxon>Colwelliaceae</taxon>
        <taxon>Thalassomonas</taxon>
    </lineage>
</organism>
<feature type="transmembrane region" description="Helical" evidence="7">
    <location>
        <begin position="410"/>
        <end position="433"/>
    </location>
</feature>
<dbReference type="EMBL" id="CP059735">
    <property type="protein sequence ID" value="WDD97184.1"/>
    <property type="molecule type" value="Genomic_DNA"/>
</dbReference>
<evidence type="ECO:0000256" key="7">
    <source>
        <dbReference type="SAM" id="Phobius"/>
    </source>
</evidence>
<keyword evidence="3" id="KW-1003">Cell membrane</keyword>
<dbReference type="GO" id="GO:0042910">
    <property type="term" value="F:xenobiotic transmembrane transporter activity"/>
    <property type="evidence" value="ECO:0007669"/>
    <property type="project" value="InterPro"/>
</dbReference>
<feature type="transmembrane region" description="Helical" evidence="7">
    <location>
        <begin position="94"/>
        <end position="115"/>
    </location>
</feature>
<evidence type="ECO:0000256" key="6">
    <source>
        <dbReference type="ARBA" id="ARBA00023136"/>
    </source>
</evidence>
<dbReference type="Pfam" id="PF01554">
    <property type="entry name" value="MatE"/>
    <property type="match status" value="2"/>
</dbReference>
<feature type="transmembrane region" description="Helical" evidence="7">
    <location>
        <begin position="299"/>
        <end position="324"/>
    </location>
</feature>
<accession>A0AAE9YN67</accession>
<dbReference type="PANTHER" id="PTHR43549:SF3">
    <property type="entry name" value="MULTIDRUG RESISTANCE PROTEIN YPNP-RELATED"/>
    <property type="match status" value="1"/>
</dbReference>
<keyword evidence="2" id="KW-0813">Transport</keyword>
<gene>
    <name evidence="8" type="ORF">SG35_017770</name>
</gene>
<protein>
    <recommendedName>
        <fullName evidence="10">Multidrug transporter MatE</fullName>
    </recommendedName>
</protein>
<feature type="transmembrane region" description="Helical" evidence="7">
    <location>
        <begin position="154"/>
        <end position="170"/>
    </location>
</feature>
<dbReference type="PANTHER" id="PTHR43549">
    <property type="entry name" value="MULTIDRUG RESISTANCE PROTEIN YPNP-RELATED"/>
    <property type="match status" value="1"/>
</dbReference>
<dbReference type="Proteomes" id="UP000032568">
    <property type="component" value="Chromosome"/>
</dbReference>
<keyword evidence="6 7" id="KW-0472">Membrane</keyword>
<name>A0AAE9YN67_9GAMM</name>
<evidence type="ECO:0000256" key="5">
    <source>
        <dbReference type="ARBA" id="ARBA00022989"/>
    </source>
</evidence>
<proteinExistence type="predicted"/>
<evidence type="ECO:0008006" key="10">
    <source>
        <dbReference type="Google" id="ProtNLM"/>
    </source>
</evidence>
<keyword evidence="9" id="KW-1185">Reference proteome</keyword>
<reference evidence="8 9" key="2">
    <citation type="journal article" date="2022" name="Mar. Drugs">
        <title>Bioassay-Guided Fractionation Leads to the Detection of Cholic Acid Generated by the Rare Thalassomonas sp.</title>
        <authorList>
            <person name="Pheiffer F."/>
            <person name="Schneider Y.K."/>
            <person name="Hansen E.H."/>
            <person name="Andersen J.H."/>
            <person name="Isaksson J."/>
            <person name="Busche T."/>
            <person name="R C."/>
            <person name="Kalinowski J."/>
            <person name="Zyl L.V."/>
            <person name="Trindade M."/>
        </authorList>
    </citation>
    <scope>NUCLEOTIDE SEQUENCE [LARGE SCALE GENOMIC DNA]</scope>
    <source>
        <strain evidence="8 9">A5K-106</strain>
    </source>
</reference>
<feature type="transmembrane region" description="Helical" evidence="7">
    <location>
        <begin position="439"/>
        <end position="461"/>
    </location>
</feature>
<evidence type="ECO:0000313" key="8">
    <source>
        <dbReference type="EMBL" id="WDD97184.1"/>
    </source>
</evidence>
<feature type="transmembrane region" description="Helical" evidence="7">
    <location>
        <begin position="222"/>
        <end position="240"/>
    </location>
</feature>
<sequence length="495" mass="53759">MEKCKQHWMLNTGVKQLILAMTLPLLPAIFLLVSFDLLETCLVSKSGTQALAALAFSAPLTITLAAVAIAASITTNNWICKTVSSDKSALKHNILAALLVNSALVLLLSAVFYLLTPWIFQLLGVDYAAIPASFHQGAKPDLAPWVNEYARLRFIGWVFLAVIWQVNGIFRSLGYVHQASGLLSGWMLSKMLMAAAVFYDLIPVNLAVSTGQENPLLAVAQLHLLSDALFALISVFILMRRFSITCYDVKAIAWLHTVKQLGAIGFGALFQQGLTPLSIGLLTLIIAGLGADKVAAFGIVIRIEALALLIPVAFTASLPGLIATNWWAGEIKRVKALISNSFIMLILTQLIVALTLFFGQDNISGWLSQDIAVQEGISFYLTWVPLSFIGSACVMVAMSCFNAMGCKSTAAILGFNAKILILLPLALLGSLLFDFHGLFIGISIANFLMVFIAWLAMINFIDKHQPSDFYGDQSTNNNDIYPQTNFNPPTIKPES</sequence>
<dbReference type="InterPro" id="IPR002528">
    <property type="entry name" value="MATE_fam"/>
</dbReference>
<evidence type="ECO:0000256" key="3">
    <source>
        <dbReference type="ARBA" id="ARBA00022475"/>
    </source>
</evidence>
<feature type="transmembrane region" description="Helical" evidence="7">
    <location>
        <begin position="377"/>
        <end position="398"/>
    </location>
</feature>
<keyword evidence="5 7" id="KW-1133">Transmembrane helix</keyword>
<feature type="transmembrane region" description="Helical" evidence="7">
    <location>
        <begin position="336"/>
        <end position="357"/>
    </location>
</feature>